<dbReference type="EMBL" id="WOTH01000005">
    <property type="protein sequence ID" value="NHO53153.1"/>
    <property type="molecule type" value="Genomic_DNA"/>
</dbReference>
<feature type="region of interest" description="Disordered" evidence="1">
    <location>
        <begin position="94"/>
        <end position="134"/>
    </location>
</feature>
<dbReference type="AlphaFoldDB" id="A0A967EB73"/>
<proteinExistence type="predicted"/>
<evidence type="ECO:0000313" key="3">
    <source>
        <dbReference type="Proteomes" id="UP000597459"/>
    </source>
</evidence>
<protein>
    <submittedName>
        <fullName evidence="2">Uncharacterized protein</fullName>
    </submittedName>
</protein>
<dbReference type="RefSeq" id="WP_166313290.1">
    <property type="nucleotide sequence ID" value="NZ_WOTH01000005.1"/>
</dbReference>
<evidence type="ECO:0000313" key="2">
    <source>
        <dbReference type="EMBL" id="NHO53153.1"/>
    </source>
</evidence>
<accession>A0A967EB73</accession>
<keyword evidence="3" id="KW-1185">Reference proteome</keyword>
<feature type="compositionally biased region" description="Acidic residues" evidence="1">
    <location>
        <begin position="111"/>
        <end position="121"/>
    </location>
</feature>
<gene>
    <name evidence="2" type="ORF">GOB87_04150</name>
</gene>
<comment type="caution">
    <text evidence="2">The sequence shown here is derived from an EMBL/GenBank/DDBJ whole genome shotgun (WGS) entry which is preliminary data.</text>
</comment>
<dbReference type="Proteomes" id="UP000597459">
    <property type="component" value="Unassembled WGS sequence"/>
</dbReference>
<name>A0A967EB73_9PROT</name>
<evidence type="ECO:0000256" key="1">
    <source>
        <dbReference type="SAM" id="MobiDB-lite"/>
    </source>
</evidence>
<organism evidence="2 3">
    <name type="scientific">Acetobacter estunensis</name>
    <dbReference type="NCBI Taxonomy" id="104097"/>
    <lineage>
        <taxon>Bacteria</taxon>
        <taxon>Pseudomonadati</taxon>
        <taxon>Pseudomonadota</taxon>
        <taxon>Alphaproteobacteria</taxon>
        <taxon>Acetobacterales</taxon>
        <taxon>Acetobacteraceae</taxon>
        <taxon>Acetobacter</taxon>
    </lineage>
</organism>
<reference evidence="2" key="1">
    <citation type="submission" date="2019-11" db="EMBL/GenBank/DDBJ databases">
        <title>Description of new Acetobacter species.</title>
        <authorList>
            <person name="Cleenwerck I."/>
            <person name="Sombolestani A.S."/>
        </authorList>
    </citation>
    <scope>NUCLEOTIDE SEQUENCE</scope>
    <source>
        <strain evidence="2">LMG 1626</strain>
    </source>
</reference>
<sequence>MTFSPVRVICGLGFRNDKAEKVSHSSEETGTVSPAVEAADRLRVALGRIAFALEKHKAEAAREPEPVVVTTGPDLEAVVVSVDALMLDVRGILAEASSEEHTSSTDSQPGPEEDPYGDDAQQDTVVAHDAEGEG</sequence>